<feature type="domain" description="RRM" evidence="4">
    <location>
        <begin position="535"/>
        <end position="618"/>
    </location>
</feature>
<dbReference type="PaxDb" id="9796-ENSECAP00000034049"/>
<dbReference type="GO" id="GO:0003730">
    <property type="term" value="F:mRNA 3'-UTR binding"/>
    <property type="evidence" value="ECO:0007669"/>
    <property type="project" value="InterPro"/>
</dbReference>
<dbReference type="CDD" id="cd12724">
    <property type="entry name" value="RRM1_CPEB2_like"/>
    <property type="match status" value="1"/>
</dbReference>
<reference evidence="5" key="2">
    <citation type="submission" date="2025-08" db="UniProtKB">
        <authorList>
            <consortium name="Ensembl"/>
        </authorList>
    </citation>
    <scope>IDENTIFICATION</scope>
    <source>
        <strain evidence="5">Thoroughbred</strain>
    </source>
</reference>
<feature type="compositionally biased region" description="Polar residues" evidence="3">
    <location>
        <begin position="105"/>
        <end position="116"/>
    </location>
</feature>
<dbReference type="Bgee" id="ENSECAG00000000077">
    <property type="expression patterns" value="Expressed in cerebellum and 23 other cell types or tissues"/>
</dbReference>
<dbReference type="ExpressionAtlas" id="A0A3Q2HHE0">
    <property type="expression patterns" value="baseline"/>
</dbReference>
<dbReference type="RefSeq" id="XP_070118235.1">
    <property type="nucleotide sequence ID" value="XM_070262134.1"/>
</dbReference>
<dbReference type="PANTHER" id="PTHR12566">
    <property type="entry name" value="CYTOPLASMIC POLYADENYLATION ELEMENT BINDING PROTEIN CPEB"/>
    <property type="match status" value="1"/>
</dbReference>
<gene>
    <name evidence="5" type="primary">CPEB3</name>
</gene>
<dbReference type="FunFam" id="3.30.70.330:FF:000008">
    <property type="entry name" value="Cytoplasmic polyadenylation element-binding 2 isoform X2"/>
    <property type="match status" value="1"/>
</dbReference>
<dbReference type="PANTHER" id="PTHR12566:SF7">
    <property type="entry name" value="CYTOPLASMIC POLYADENYLATION ELEMENT-BINDING PROTEIN 3"/>
    <property type="match status" value="1"/>
</dbReference>
<reference evidence="5 6" key="1">
    <citation type="journal article" date="2009" name="Science">
        <title>Genome sequence, comparative analysis, and population genetics of the domestic horse.</title>
        <authorList>
            <consortium name="Broad Institute Genome Sequencing Platform"/>
            <consortium name="Broad Institute Whole Genome Assembly Team"/>
            <person name="Wade C.M."/>
            <person name="Giulotto E."/>
            <person name="Sigurdsson S."/>
            <person name="Zoli M."/>
            <person name="Gnerre S."/>
            <person name="Imsland F."/>
            <person name="Lear T.L."/>
            <person name="Adelson D.L."/>
            <person name="Bailey E."/>
            <person name="Bellone R.R."/>
            <person name="Bloecker H."/>
            <person name="Distl O."/>
            <person name="Edgar R.C."/>
            <person name="Garber M."/>
            <person name="Leeb T."/>
            <person name="Mauceli E."/>
            <person name="MacLeod J.N."/>
            <person name="Penedo M.C.T."/>
            <person name="Raison J.M."/>
            <person name="Sharpe T."/>
            <person name="Vogel J."/>
            <person name="Andersson L."/>
            <person name="Antczak D.F."/>
            <person name="Biagi T."/>
            <person name="Binns M.M."/>
            <person name="Chowdhary B.P."/>
            <person name="Coleman S.J."/>
            <person name="Della Valle G."/>
            <person name="Fryc S."/>
            <person name="Guerin G."/>
            <person name="Hasegawa T."/>
            <person name="Hill E.W."/>
            <person name="Jurka J."/>
            <person name="Kiialainen A."/>
            <person name="Lindgren G."/>
            <person name="Liu J."/>
            <person name="Magnani E."/>
            <person name="Mickelson J.R."/>
            <person name="Murray J."/>
            <person name="Nergadze S.G."/>
            <person name="Onofrio R."/>
            <person name="Pedroni S."/>
            <person name="Piras M.F."/>
            <person name="Raudsepp T."/>
            <person name="Rocchi M."/>
            <person name="Roeed K.H."/>
            <person name="Ryder O.A."/>
            <person name="Searle S."/>
            <person name="Skow L."/>
            <person name="Swinburne J.E."/>
            <person name="Syvaenen A.C."/>
            <person name="Tozaki T."/>
            <person name="Valberg S.J."/>
            <person name="Vaudin M."/>
            <person name="White J.R."/>
            <person name="Zody M.C."/>
            <person name="Lander E.S."/>
            <person name="Lindblad-Toh K."/>
        </authorList>
    </citation>
    <scope>NUCLEOTIDE SEQUENCE [LARGE SCALE GENOMIC DNA]</scope>
    <source>
        <strain evidence="5 6">Thoroughbred</strain>
    </source>
</reference>
<dbReference type="Ensembl" id="ENSECAT00000054110.3">
    <property type="protein sequence ID" value="ENSECAP00000034049.3"/>
    <property type="gene ID" value="ENSECAG00000000077.4"/>
</dbReference>
<feature type="region of interest" description="Disordered" evidence="3">
    <location>
        <begin position="1"/>
        <end position="116"/>
    </location>
</feature>
<feature type="domain" description="RRM" evidence="4">
    <location>
        <begin position="427"/>
        <end position="514"/>
    </location>
</feature>
<dbReference type="FunCoup" id="A0A3Q2HHE0">
    <property type="interactions" value="449"/>
</dbReference>
<sequence>MQDDLLMDKSKTQPQSQQQRQQQQQQQPQPEPSAAEAPSTPLSSETPKPEDSSAVPALSPAAAPPAPNGPDKMQMESPLLPGLSFHQPPQQPPPPQEPAAPGASLSPSFGSTWSTGTTNAVEDSFFQGITPVNGTMLFQNFPHHVNPVFGGTFSPQIGLAQTQHHQQPPPPAPQPAQPAQPPQAQPPQQRRSPASPSQAPYAQRSAAAAYGHQPIMTSKPSSSSAAAAAAAAAAASSASSSWNTHQSVNAAWSAPSNPWGGLQAGRDPRRAVGVGVGVGVGVPSPLNPISPLKKPFSSNVIAPPKFPRAAPLTSKSWMEDNAFRTDNGNNLLPFQDRSRPYDTFNLHSLENSLMDMIRTDHEPLKGRMGINFHHPGTDNIMALNSRSSLFPFEDAFLDDSHGDQSLSSGLSSPTRCQNGERVERYSRKVFVGGLPPDIDEDEITASFRRFGPLVVDWPHKAESKSYFPPKGYAFLLFQEESSVQALIDACLEEDGKLYLCVSSPTIKDKPVQIRPWNLSDSDFVMDGSQPLDPRKTIFVGGVPRPLRAVELAMIMDRLYGGVCYAGIDTDPELKYPKGAGRVAFSNQQSYIAAISARFVQLQHNDIDKRSFQILFELMEIRGMIKIQPHS</sequence>
<dbReference type="InterPro" id="IPR035979">
    <property type="entry name" value="RBD_domain_sf"/>
</dbReference>
<dbReference type="CTD" id="22849"/>
<evidence type="ECO:0000256" key="3">
    <source>
        <dbReference type="SAM" id="MobiDB-lite"/>
    </source>
</evidence>
<dbReference type="STRING" id="9796.ENSECAP00000034049"/>
<organism evidence="5 6">
    <name type="scientific">Equus caballus</name>
    <name type="common">Horse</name>
    <dbReference type="NCBI Taxonomy" id="9796"/>
    <lineage>
        <taxon>Eukaryota</taxon>
        <taxon>Metazoa</taxon>
        <taxon>Chordata</taxon>
        <taxon>Craniata</taxon>
        <taxon>Vertebrata</taxon>
        <taxon>Euteleostomi</taxon>
        <taxon>Mammalia</taxon>
        <taxon>Eutheria</taxon>
        <taxon>Laurasiatheria</taxon>
        <taxon>Perissodactyla</taxon>
        <taxon>Equidae</taxon>
        <taxon>Equus</taxon>
    </lineage>
</organism>
<feature type="compositionally biased region" description="Low complexity" evidence="3">
    <location>
        <begin position="186"/>
        <end position="208"/>
    </location>
</feature>
<dbReference type="InterPro" id="IPR000504">
    <property type="entry name" value="RRM_dom"/>
</dbReference>
<keyword evidence="2" id="KW-0694">RNA-binding</keyword>
<proteinExistence type="inferred from homology"/>
<keyword evidence="6" id="KW-1185">Reference proteome</keyword>
<dbReference type="CDD" id="cd12726">
    <property type="entry name" value="RRM2_CPEB2_like"/>
    <property type="match status" value="1"/>
</dbReference>
<dbReference type="SMART" id="SM00360">
    <property type="entry name" value="RRM"/>
    <property type="match status" value="2"/>
</dbReference>
<dbReference type="Pfam" id="PF16367">
    <property type="entry name" value="RRM_7"/>
    <property type="match status" value="1"/>
</dbReference>
<feature type="compositionally biased region" description="Low complexity" evidence="3">
    <location>
        <begin position="52"/>
        <end position="61"/>
    </location>
</feature>
<dbReference type="GeneTree" id="ENSGT00940000158949"/>
<protein>
    <submittedName>
        <fullName evidence="5">Cytoplasmic polyadenylation element binding protein 3</fullName>
    </submittedName>
</protein>
<dbReference type="InParanoid" id="A0A3Q2HHE0"/>
<dbReference type="SUPFAM" id="SSF54928">
    <property type="entry name" value="RNA-binding domain, RBD"/>
    <property type="match status" value="1"/>
</dbReference>
<comment type="similarity">
    <text evidence="1">Belongs to the RRM CPEB family.</text>
</comment>
<evidence type="ECO:0000256" key="2">
    <source>
        <dbReference type="PROSITE-ProRule" id="PRU00176"/>
    </source>
</evidence>
<dbReference type="Proteomes" id="UP000002281">
    <property type="component" value="Chromosome 1"/>
</dbReference>
<dbReference type="GO" id="GO:0045182">
    <property type="term" value="F:translation regulator activity"/>
    <property type="evidence" value="ECO:0007669"/>
    <property type="project" value="InterPro"/>
</dbReference>
<feature type="compositionally biased region" description="Basic and acidic residues" evidence="3">
    <location>
        <begin position="1"/>
        <end position="11"/>
    </location>
</feature>
<dbReference type="InterPro" id="IPR012677">
    <property type="entry name" value="Nucleotide-bd_a/b_plait_sf"/>
</dbReference>
<dbReference type="PROSITE" id="PS50102">
    <property type="entry name" value="RRM"/>
    <property type="match status" value="2"/>
</dbReference>
<feature type="compositionally biased region" description="Pro residues" evidence="3">
    <location>
        <begin position="167"/>
        <end position="185"/>
    </location>
</feature>
<accession>A0A3Q2HHE0</accession>
<evidence type="ECO:0000313" key="6">
    <source>
        <dbReference type="Proteomes" id="UP000002281"/>
    </source>
</evidence>
<dbReference type="AlphaFoldDB" id="A0A3Q2HHE0"/>
<feature type="compositionally biased region" description="Pro residues" evidence="3">
    <location>
        <begin position="89"/>
        <end position="98"/>
    </location>
</feature>
<reference evidence="5" key="3">
    <citation type="submission" date="2025-09" db="UniProtKB">
        <authorList>
            <consortium name="Ensembl"/>
        </authorList>
    </citation>
    <scope>IDENTIFICATION</scope>
    <source>
        <strain evidence="5">Thoroughbred</strain>
    </source>
</reference>
<dbReference type="FunFam" id="3.30.70.330:FF:000009">
    <property type="entry name" value="cytoplasmic polyadenylation element-binding protein 2 isoform X1"/>
    <property type="match status" value="1"/>
</dbReference>
<dbReference type="Gene3D" id="3.30.70.330">
    <property type="match status" value="2"/>
</dbReference>
<dbReference type="InterPro" id="IPR034819">
    <property type="entry name" value="CPEB"/>
</dbReference>
<evidence type="ECO:0000259" key="4">
    <source>
        <dbReference type="PROSITE" id="PS50102"/>
    </source>
</evidence>
<evidence type="ECO:0000256" key="1">
    <source>
        <dbReference type="ARBA" id="ARBA00010347"/>
    </source>
</evidence>
<evidence type="ECO:0000313" key="5">
    <source>
        <dbReference type="Ensembl" id="ENSECAP00000034049.3"/>
    </source>
</evidence>
<feature type="compositionally biased region" description="Low complexity" evidence="3">
    <location>
        <begin position="13"/>
        <end position="39"/>
    </location>
</feature>
<dbReference type="GeneID" id="100061932"/>
<feature type="region of interest" description="Disordered" evidence="3">
    <location>
        <begin position="160"/>
        <end position="208"/>
    </location>
</feature>
<name>A0A3Q2HHE0_HORSE</name>